<dbReference type="Gene3D" id="1.10.10.10">
    <property type="entry name" value="Winged helix-like DNA-binding domain superfamily/Winged helix DNA-binding domain"/>
    <property type="match status" value="1"/>
</dbReference>
<dbReference type="InterPro" id="IPR036390">
    <property type="entry name" value="WH_DNA-bd_sf"/>
</dbReference>
<dbReference type="RefSeq" id="WP_116061819.1">
    <property type="nucleotide sequence ID" value="NZ_QRDZ01000013.1"/>
</dbReference>
<organism evidence="1 2">
    <name type="scientific">Cohnella phaseoli</name>
    <dbReference type="NCBI Taxonomy" id="456490"/>
    <lineage>
        <taxon>Bacteria</taxon>
        <taxon>Bacillati</taxon>
        <taxon>Bacillota</taxon>
        <taxon>Bacilli</taxon>
        <taxon>Bacillales</taxon>
        <taxon>Paenibacillaceae</taxon>
        <taxon>Cohnella</taxon>
    </lineage>
</organism>
<comment type="caution">
    <text evidence="1">The sequence shown here is derived from an EMBL/GenBank/DDBJ whole genome shotgun (WGS) entry which is preliminary data.</text>
</comment>
<dbReference type="InterPro" id="IPR036388">
    <property type="entry name" value="WH-like_DNA-bd_sf"/>
</dbReference>
<keyword evidence="2" id="KW-1185">Reference proteome</keyword>
<evidence type="ECO:0000313" key="2">
    <source>
        <dbReference type="Proteomes" id="UP000256977"/>
    </source>
</evidence>
<reference evidence="1 2" key="1">
    <citation type="submission" date="2018-07" db="EMBL/GenBank/DDBJ databases">
        <title>Genomic Encyclopedia of Type Strains, Phase III (KMG-III): the genomes of soil and plant-associated and newly described type strains.</title>
        <authorList>
            <person name="Whitman W."/>
        </authorList>
    </citation>
    <scope>NUCLEOTIDE SEQUENCE [LARGE SCALE GENOMIC DNA]</scope>
    <source>
        <strain evidence="1 2">CECT 7287</strain>
    </source>
</reference>
<dbReference type="SUPFAM" id="SSF46785">
    <property type="entry name" value="Winged helix' DNA-binding domain"/>
    <property type="match status" value="1"/>
</dbReference>
<sequence length="133" mass="15837">MKKNSPVIKDSKVGRILQVQEIIDFFVLSEIMETPRYLQELDSRMVLFFKGVGVNLSYMSRRIAFMREKGYLVQQWDDPVNRVKHYCRITDAGREYFMMMLRDIPGKIENGLSFYQSISEYTAKRYAKWDITQ</sequence>
<dbReference type="OrthoDB" id="2623386at2"/>
<evidence type="ECO:0000313" key="1">
    <source>
        <dbReference type="EMBL" id="RED76016.1"/>
    </source>
</evidence>
<evidence type="ECO:0008006" key="3">
    <source>
        <dbReference type="Google" id="ProtNLM"/>
    </source>
</evidence>
<dbReference type="Proteomes" id="UP000256977">
    <property type="component" value="Unassembled WGS sequence"/>
</dbReference>
<dbReference type="EMBL" id="QRDZ01000013">
    <property type="protein sequence ID" value="RED76016.1"/>
    <property type="molecule type" value="Genomic_DNA"/>
</dbReference>
<proteinExistence type="predicted"/>
<protein>
    <recommendedName>
        <fullName evidence="3">DNA-binding MarR family transcriptional regulator</fullName>
    </recommendedName>
</protein>
<accession>A0A3D9JRE3</accession>
<name>A0A3D9JRE3_9BACL</name>
<gene>
    <name evidence="1" type="ORF">DFP98_11376</name>
</gene>
<dbReference type="AlphaFoldDB" id="A0A3D9JRE3"/>